<accession>A0A0F9HUZ7</accession>
<evidence type="ECO:0000313" key="1">
    <source>
        <dbReference type="EMBL" id="KKM18982.1"/>
    </source>
</evidence>
<gene>
    <name evidence="1" type="ORF">LCGC14_1660260</name>
</gene>
<reference evidence="1" key="1">
    <citation type="journal article" date="2015" name="Nature">
        <title>Complex archaea that bridge the gap between prokaryotes and eukaryotes.</title>
        <authorList>
            <person name="Spang A."/>
            <person name="Saw J.H."/>
            <person name="Jorgensen S.L."/>
            <person name="Zaremba-Niedzwiedzka K."/>
            <person name="Martijn J."/>
            <person name="Lind A.E."/>
            <person name="van Eijk R."/>
            <person name="Schleper C."/>
            <person name="Guy L."/>
            <person name="Ettema T.J."/>
        </authorList>
    </citation>
    <scope>NUCLEOTIDE SEQUENCE</scope>
</reference>
<name>A0A0F9HUZ7_9ZZZZ</name>
<organism evidence="1">
    <name type="scientific">marine sediment metagenome</name>
    <dbReference type="NCBI Taxonomy" id="412755"/>
    <lineage>
        <taxon>unclassified sequences</taxon>
        <taxon>metagenomes</taxon>
        <taxon>ecological metagenomes</taxon>
    </lineage>
</organism>
<protein>
    <submittedName>
        <fullName evidence="1">Uncharacterized protein</fullName>
    </submittedName>
</protein>
<dbReference type="AlphaFoldDB" id="A0A0F9HUZ7"/>
<sequence length="164" mass="19552">MQLVLMYFDTVIGPEIFFSYPDSVLERVSKKMEGFFDLDIKDNFFEVSLIEENIKITNLYFEIPSSWARGKVEMLMLSTISGKDYRSELSYKVLKNYSFKIMSLVNIYKAFYTGLFINKNDHEIDLKKEELETLLIECYNHLEEKLKSEIGDEKIIKKFKKFKW</sequence>
<comment type="caution">
    <text evidence="1">The sequence shown here is derived from an EMBL/GenBank/DDBJ whole genome shotgun (WGS) entry which is preliminary data.</text>
</comment>
<proteinExistence type="predicted"/>
<dbReference type="EMBL" id="LAZR01014097">
    <property type="protein sequence ID" value="KKM18982.1"/>
    <property type="molecule type" value="Genomic_DNA"/>
</dbReference>